<comment type="caution">
    <text evidence="2">The sequence shown here is derived from an EMBL/GenBank/DDBJ whole genome shotgun (WGS) entry which is preliminary data.</text>
</comment>
<evidence type="ECO:0008006" key="4">
    <source>
        <dbReference type="Google" id="ProtNLM"/>
    </source>
</evidence>
<reference evidence="2 3" key="1">
    <citation type="journal article" date="2019" name="Sci. Rep.">
        <title>Orb-weaving spider Araneus ventricosus genome elucidates the spidroin gene catalogue.</title>
        <authorList>
            <person name="Kono N."/>
            <person name="Nakamura H."/>
            <person name="Ohtoshi R."/>
            <person name="Moran D.A.P."/>
            <person name="Shinohara A."/>
            <person name="Yoshida Y."/>
            <person name="Fujiwara M."/>
            <person name="Mori M."/>
            <person name="Tomita M."/>
            <person name="Arakawa K."/>
        </authorList>
    </citation>
    <scope>NUCLEOTIDE SEQUENCE [LARGE SCALE GENOMIC DNA]</scope>
</reference>
<gene>
    <name evidence="2" type="ORF">AVEN_108563_1</name>
</gene>
<evidence type="ECO:0000313" key="2">
    <source>
        <dbReference type="EMBL" id="GBM15963.1"/>
    </source>
</evidence>
<organism evidence="2 3">
    <name type="scientific">Araneus ventricosus</name>
    <name type="common">Orbweaver spider</name>
    <name type="synonym">Epeira ventricosa</name>
    <dbReference type="NCBI Taxonomy" id="182803"/>
    <lineage>
        <taxon>Eukaryota</taxon>
        <taxon>Metazoa</taxon>
        <taxon>Ecdysozoa</taxon>
        <taxon>Arthropoda</taxon>
        <taxon>Chelicerata</taxon>
        <taxon>Arachnida</taxon>
        <taxon>Araneae</taxon>
        <taxon>Araneomorphae</taxon>
        <taxon>Entelegynae</taxon>
        <taxon>Araneoidea</taxon>
        <taxon>Araneidae</taxon>
        <taxon>Araneus</taxon>
    </lineage>
</organism>
<dbReference type="OrthoDB" id="6412308at2759"/>
<protein>
    <recommendedName>
        <fullName evidence="4">Histone H2A</fullName>
    </recommendedName>
</protein>
<dbReference type="Gene3D" id="1.10.20.10">
    <property type="entry name" value="Histone, subunit A"/>
    <property type="match status" value="1"/>
</dbReference>
<dbReference type="GO" id="GO:0046982">
    <property type="term" value="F:protein heterodimerization activity"/>
    <property type="evidence" value="ECO:0007669"/>
    <property type="project" value="InterPro"/>
</dbReference>
<proteinExistence type="predicted"/>
<evidence type="ECO:0000313" key="3">
    <source>
        <dbReference type="Proteomes" id="UP000499080"/>
    </source>
</evidence>
<keyword evidence="3" id="KW-1185">Reference proteome</keyword>
<dbReference type="SUPFAM" id="SSF47113">
    <property type="entry name" value="Histone-fold"/>
    <property type="match status" value="1"/>
</dbReference>
<dbReference type="Proteomes" id="UP000499080">
    <property type="component" value="Unassembled WGS sequence"/>
</dbReference>
<dbReference type="EMBL" id="BGPR01000367">
    <property type="protein sequence ID" value="GBM15963.1"/>
    <property type="molecule type" value="Genomic_DNA"/>
</dbReference>
<evidence type="ECO:0000256" key="1">
    <source>
        <dbReference type="SAM" id="MobiDB-lite"/>
    </source>
</evidence>
<dbReference type="InterPro" id="IPR009072">
    <property type="entry name" value="Histone-fold"/>
</dbReference>
<feature type="region of interest" description="Disordered" evidence="1">
    <location>
        <begin position="1"/>
        <end position="41"/>
    </location>
</feature>
<accession>A0A4Y2DGN8</accession>
<feature type="compositionally biased region" description="Basic and acidic residues" evidence="1">
    <location>
        <begin position="13"/>
        <end position="28"/>
    </location>
</feature>
<sequence>MVKKRTVSPLPDSKTEKRERQPEKKEPKSAAASNKAVDEHAKPFSVQMIRDMLVRKFTSGTVKKEAAVFSTAVLEYVSAEILELLVNVARNRSNHRDSRW</sequence>
<dbReference type="AlphaFoldDB" id="A0A4Y2DGN8"/>
<name>A0A4Y2DGN8_ARAVE</name>